<gene>
    <name evidence="1" type="ORF">OG835_42175</name>
</gene>
<keyword evidence="2" id="KW-1185">Reference proteome</keyword>
<accession>A0ACD4ZZ37</accession>
<reference evidence="1" key="1">
    <citation type="submission" date="2022-10" db="EMBL/GenBank/DDBJ databases">
        <title>The complete genomes of actinobacterial strains from the NBC collection.</title>
        <authorList>
            <person name="Joergensen T.S."/>
            <person name="Alvarez Arevalo M."/>
            <person name="Sterndorff E.B."/>
            <person name="Faurdal D."/>
            <person name="Vuksanovic O."/>
            <person name="Mourched A.-S."/>
            <person name="Charusanti P."/>
            <person name="Shaw S."/>
            <person name="Blin K."/>
            <person name="Weber T."/>
        </authorList>
    </citation>
    <scope>NUCLEOTIDE SEQUENCE</scope>
    <source>
        <strain evidence="1">NBC 01771</strain>
    </source>
</reference>
<keyword evidence="1" id="KW-0614">Plasmid</keyword>
<sequence>MRQPRAFQTPPFTPARRRRSFRLPRVAGALAVTMVCAVGFPAPAATASPRAVPTADGGTTSLPPIPLALGDDDPCTAASKRTAKGATWAQKSLSLPHAWKLSRGEGITVAVVGTGVSVSAPALEGRVSAVGDAGADCVGHGTFIAGLIAAARTEGTDFQGIAPAARVLGVRGTDERGAASTGLVAAGIRTAVDRGAQVVSVASALPTGRKELTDAVRYATERDVLVVAPAAPDVELRSTDAPVDAYWPASAPGVLSVVGVAADGAVLKSAAGAGEADLAAPGGAVVGVGPRGDGHFIAAGSSAATAFTAGAAALVRAYDPDLTAAETAERLTSSGAPTGDAARLDPYAAISVVSAGTRPPAAAPADSEPLRLPVVSTALQDRAMVIAGAMAMLVLLVAAAAVVIPRGRARGWRRP</sequence>
<name>A0ACD4ZZ37_9ACTN</name>
<dbReference type="EMBL" id="CP109110">
    <property type="protein sequence ID" value="WSC03505.1"/>
    <property type="molecule type" value="Genomic_DNA"/>
</dbReference>
<evidence type="ECO:0000313" key="1">
    <source>
        <dbReference type="EMBL" id="WSC03505.1"/>
    </source>
</evidence>
<geneLocation type="plasmid" evidence="1 2">
    <name>unnamed1</name>
</geneLocation>
<evidence type="ECO:0000313" key="2">
    <source>
        <dbReference type="Proteomes" id="UP001348369"/>
    </source>
</evidence>
<organism evidence="1 2">
    <name type="scientific">Streptomyces scopuliridis</name>
    <dbReference type="NCBI Taxonomy" id="452529"/>
    <lineage>
        <taxon>Bacteria</taxon>
        <taxon>Bacillati</taxon>
        <taxon>Actinomycetota</taxon>
        <taxon>Actinomycetes</taxon>
        <taxon>Kitasatosporales</taxon>
        <taxon>Streptomycetaceae</taxon>
        <taxon>Streptomyces</taxon>
    </lineage>
</organism>
<proteinExistence type="predicted"/>
<dbReference type="Proteomes" id="UP001348369">
    <property type="component" value="Plasmid unnamed1"/>
</dbReference>
<protein>
    <submittedName>
        <fullName evidence="1">S8 family serine peptidase</fullName>
    </submittedName>
</protein>